<accession>A0AAN7PC94</accession>
<protein>
    <recommendedName>
        <fullName evidence="2">SH2 domain-containing protein</fullName>
    </recommendedName>
</protein>
<evidence type="ECO:0000256" key="1">
    <source>
        <dbReference type="PROSITE-ProRule" id="PRU00191"/>
    </source>
</evidence>
<name>A0AAN7PC94_9COLE</name>
<evidence type="ECO:0000313" key="4">
    <source>
        <dbReference type="Proteomes" id="UP001353858"/>
    </source>
</evidence>
<evidence type="ECO:0000259" key="2">
    <source>
        <dbReference type="PROSITE" id="PS50001"/>
    </source>
</evidence>
<keyword evidence="1" id="KW-0727">SH2 domain</keyword>
<dbReference type="EMBL" id="JARPUR010000002">
    <property type="protein sequence ID" value="KAK4881919.1"/>
    <property type="molecule type" value="Genomic_DNA"/>
</dbReference>
<keyword evidence="4" id="KW-1185">Reference proteome</keyword>
<dbReference type="PROSITE" id="PS50001">
    <property type="entry name" value="SH2"/>
    <property type="match status" value="1"/>
</dbReference>
<feature type="domain" description="SH2" evidence="2">
    <location>
        <begin position="18"/>
        <end position="127"/>
    </location>
</feature>
<comment type="caution">
    <text evidence="3">The sequence shown here is derived from an EMBL/GenBank/DDBJ whole genome shotgun (WGS) entry which is preliminary data.</text>
</comment>
<organism evidence="3 4">
    <name type="scientific">Aquatica leii</name>
    <dbReference type="NCBI Taxonomy" id="1421715"/>
    <lineage>
        <taxon>Eukaryota</taxon>
        <taxon>Metazoa</taxon>
        <taxon>Ecdysozoa</taxon>
        <taxon>Arthropoda</taxon>
        <taxon>Hexapoda</taxon>
        <taxon>Insecta</taxon>
        <taxon>Pterygota</taxon>
        <taxon>Neoptera</taxon>
        <taxon>Endopterygota</taxon>
        <taxon>Coleoptera</taxon>
        <taxon>Polyphaga</taxon>
        <taxon>Elateriformia</taxon>
        <taxon>Elateroidea</taxon>
        <taxon>Lampyridae</taxon>
        <taxon>Luciolinae</taxon>
        <taxon>Aquatica</taxon>
    </lineage>
</organism>
<dbReference type="InterPro" id="IPR000980">
    <property type="entry name" value="SH2"/>
</dbReference>
<dbReference type="AlphaFoldDB" id="A0AAN7PC94"/>
<sequence length="127" mass="14830">MVFSYDLKLLTHQHFGVWYKGKIVEKVRDRTYKILRENGKCIIRNKFYVRPSKCNTFNVQPASSSYVATHIFHQSNNIVENNKASTSREHVSNLNHFNVNVESTNQPSSSHKRIINKPSALKDYILY</sequence>
<reference evidence="4" key="1">
    <citation type="submission" date="2023-01" db="EMBL/GenBank/DDBJ databases">
        <title>Key to firefly adult light organ development and bioluminescence: homeobox transcription factors regulate luciferase expression and transportation to peroxisome.</title>
        <authorList>
            <person name="Fu X."/>
        </authorList>
    </citation>
    <scope>NUCLEOTIDE SEQUENCE [LARGE SCALE GENOMIC DNA]</scope>
</reference>
<dbReference type="Proteomes" id="UP001353858">
    <property type="component" value="Unassembled WGS sequence"/>
</dbReference>
<evidence type="ECO:0000313" key="3">
    <source>
        <dbReference type="EMBL" id="KAK4881919.1"/>
    </source>
</evidence>
<proteinExistence type="predicted"/>
<gene>
    <name evidence="3" type="ORF">RN001_005238</name>
</gene>